<protein>
    <submittedName>
        <fullName evidence="2">Uncharacterized protein</fullName>
    </submittedName>
</protein>
<proteinExistence type="predicted"/>
<dbReference type="EMBL" id="CP066007">
    <property type="protein sequence ID" value="QQB45341.1"/>
    <property type="molecule type" value="Genomic_DNA"/>
</dbReference>
<feature type="compositionally biased region" description="Basic and acidic residues" evidence="1">
    <location>
        <begin position="98"/>
        <end position="107"/>
    </location>
</feature>
<dbReference type="RefSeq" id="WP_198481379.1">
    <property type="nucleotide sequence ID" value="NZ_CP066007.1"/>
</dbReference>
<feature type="compositionally biased region" description="Polar residues" evidence="1">
    <location>
        <begin position="109"/>
        <end position="120"/>
    </location>
</feature>
<dbReference type="Proteomes" id="UP000596145">
    <property type="component" value="Chromosome"/>
</dbReference>
<name>A0A7T4BN69_9CORY</name>
<reference evidence="2 3" key="1">
    <citation type="submission" date="2020-12" db="EMBL/GenBank/DDBJ databases">
        <title>FDA dAtabase for Regulatory Grade micrObial Sequences (FDA-ARGOS): Supporting development and validation of Infectious Disease Dx tests.</title>
        <authorList>
            <person name="Sproer C."/>
            <person name="Gronow S."/>
            <person name="Severitt S."/>
            <person name="Schroder I."/>
            <person name="Tallon L."/>
            <person name="Sadzewicz L."/>
            <person name="Zhao X."/>
            <person name="Boylan J."/>
            <person name="Ott S."/>
            <person name="Bowen H."/>
            <person name="Vavikolanu K."/>
            <person name="Mehta A."/>
            <person name="Aluvathingal J."/>
            <person name="Nadendla S."/>
            <person name="Lowell S."/>
            <person name="Myers T."/>
            <person name="Yan Y."/>
            <person name="Sichtig H."/>
        </authorList>
    </citation>
    <scope>NUCLEOTIDE SEQUENCE [LARGE SCALE GENOMIC DNA]</scope>
    <source>
        <strain evidence="2 3">FDAARGOS_1053</strain>
    </source>
</reference>
<gene>
    <name evidence="2" type="ORF">I6I10_07285</name>
</gene>
<evidence type="ECO:0000256" key="1">
    <source>
        <dbReference type="SAM" id="MobiDB-lite"/>
    </source>
</evidence>
<accession>A0A7T4BN69</accession>
<feature type="region of interest" description="Disordered" evidence="1">
    <location>
        <begin position="82"/>
        <end position="120"/>
    </location>
</feature>
<organism evidence="2 3">
    <name type="scientific">Corynebacterium glucuronolyticum</name>
    <dbReference type="NCBI Taxonomy" id="39791"/>
    <lineage>
        <taxon>Bacteria</taxon>
        <taxon>Bacillati</taxon>
        <taxon>Actinomycetota</taxon>
        <taxon>Actinomycetes</taxon>
        <taxon>Mycobacteriales</taxon>
        <taxon>Corynebacteriaceae</taxon>
        <taxon>Corynebacterium</taxon>
    </lineage>
</organism>
<sequence>MSDYLPLIFIQDIDPDDPADLKALKETVKEQKLTHLQLHTNEIHHLRNFDAILKKSIAVNTVGKGDQYMRFQYPKIRSLGVIPDDDHVAAHPDGTAPTKEKTAEKTPMRSRTPTRQTPGK</sequence>
<evidence type="ECO:0000313" key="2">
    <source>
        <dbReference type="EMBL" id="QQB45341.1"/>
    </source>
</evidence>
<evidence type="ECO:0000313" key="3">
    <source>
        <dbReference type="Proteomes" id="UP000596145"/>
    </source>
</evidence>
<dbReference type="AlphaFoldDB" id="A0A7T4BN69"/>